<evidence type="ECO:0000313" key="2">
    <source>
        <dbReference type="Proteomes" id="UP001221898"/>
    </source>
</evidence>
<dbReference type="Proteomes" id="UP001221898">
    <property type="component" value="Unassembled WGS sequence"/>
</dbReference>
<name>A0AAD7ST74_9TELE</name>
<dbReference type="AlphaFoldDB" id="A0AAD7ST74"/>
<keyword evidence="2" id="KW-1185">Reference proteome</keyword>
<dbReference type="EMBL" id="JAINUG010000035">
    <property type="protein sequence ID" value="KAJ8408278.1"/>
    <property type="molecule type" value="Genomic_DNA"/>
</dbReference>
<proteinExistence type="predicted"/>
<protein>
    <submittedName>
        <fullName evidence="1">Uncharacterized protein</fullName>
    </submittedName>
</protein>
<accession>A0AAD7ST74</accession>
<organism evidence="1 2">
    <name type="scientific">Aldrovandia affinis</name>
    <dbReference type="NCBI Taxonomy" id="143900"/>
    <lineage>
        <taxon>Eukaryota</taxon>
        <taxon>Metazoa</taxon>
        <taxon>Chordata</taxon>
        <taxon>Craniata</taxon>
        <taxon>Vertebrata</taxon>
        <taxon>Euteleostomi</taxon>
        <taxon>Actinopterygii</taxon>
        <taxon>Neopterygii</taxon>
        <taxon>Teleostei</taxon>
        <taxon>Notacanthiformes</taxon>
        <taxon>Halosauridae</taxon>
        <taxon>Aldrovandia</taxon>
    </lineage>
</organism>
<evidence type="ECO:0000313" key="1">
    <source>
        <dbReference type="EMBL" id="KAJ8408278.1"/>
    </source>
</evidence>
<sequence>MSNAQAATGSPRCSAMPREWCPAPAALTSCASPEEESASSLKVVPLGKSPTDHFCQSKLKIHLYPIFQCPSPAWDQLVARMSFGRD</sequence>
<comment type="caution">
    <text evidence="1">The sequence shown here is derived from an EMBL/GenBank/DDBJ whole genome shotgun (WGS) entry which is preliminary data.</text>
</comment>
<reference evidence="1" key="1">
    <citation type="journal article" date="2023" name="Science">
        <title>Genome structures resolve the early diversification of teleost fishes.</title>
        <authorList>
            <person name="Parey E."/>
            <person name="Louis A."/>
            <person name="Montfort J."/>
            <person name="Bouchez O."/>
            <person name="Roques C."/>
            <person name="Iampietro C."/>
            <person name="Lluch J."/>
            <person name="Castinel A."/>
            <person name="Donnadieu C."/>
            <person name="Desvignes T."/>
            <person name="Floi Bucao C."/>
            <person name="Jouanno E."/>
            <person name="Wen M."/>
            <person name="Mejri S."/>
            <person name="Dirks R."/>
            <person name="Jansen H."/>
            <person name="Henkel C."/>
            <person name="Chen W.J."/>
            <person name="Zahm M."/>
            <person name="Cabau C."/>
            <person name="Klopp C."/>
            <person name="Thompson A.W."/>
            <person name="Robinson-Rechavi M."/>
            <person name="Braasch I."/>
            <person name="Lecointre G."/>
            <person name="Bobe J."/>
            <person name="Postlethwait J.H."/>
            <person name="Berthelot C."/>
            <person name="Roest Crollius H."/>
            <person name="Guiguen Y."/>
        </authorList>
    </citation>
    <scope>NUCLEOTIDE SEQUENCE</scope>
    <source>
        <strain evidence="1">NC1722</strain>
    </source>
</reference>
<gene>
    <name evidence="1" type="ORF">AAFF_G00256920</name>
</gene>